<dbReference type="Gene3D" id="3.40.50.2300">
    <property type="match status" value="1"/>
</dbReference>
<keyword evidence="2" id="KW-0597">Phosphoprotein</keyword>
<dbReference type="Pfam" id="PF00486">
    <property type="entry name" value="Trans_reg_C"/>
    <property type="match status" value="1"/>
</dbReference>
<feature type="DNA-binding region" description="OmpR/PhoB-type" evidence="3">
    <location>
        <begin position="134"/>
        <end position="233"/>
    </location>
</feature>
<keyword evidence="7" id="KW-1185">Reference proteome</keyword>
<evidence type="ECO:0000256" key="3">
    <source>
        <dbReference type="PROSITE-ProRule" id="PRU01091"/>
    </source>
</evidence>
<dbReference type="SMART" id="SM00448">
    <property type="entry name" value="REC"/>
    <property type="match status" value="1"/>
</dbReference>
<proteinExistence type="predicted"/>
<dbReference type="CDD" id="cd00383">
    <property type="entry name" value="trans_reg_C"/>
    <property type="match status" value="1"/>
</dbReference>
<dbReference type="SMART" id="SM00862">
    <property type="entry name" value="Trans_reg_C"/>
    <property type="match status" value="1"/>
</dbReference>
<keyword evidence="1 3" id="KW-0238">DNA-binding</keyword>
<dbReference type="Proteomes" id="UP001317705">
    <property type="component" value="Chromosome"/>
</dbReference>
<evidence type="ECO:0000259" key="4">
    <source>
        <dbReference type="PROSITE" id="PS50110"/>
    </source>
</evidence>
<gene>
    <name evidence="6" type="primary">kdpE_1</name>
    <name evidence="6" type="ORF">GURASL_00720</name>
</gene>
<accession>A0ABM8EFH4</accession>
<feature type="modified residue" description="4-aspartylphosphate" evidence="2">
    <location>
        <position position="61"/>
    </location>
</feature>
<organism evidence="6 7">
    <name type="scientific">Geotalea uraniireducens</name>
    <dbReference type="NCBI Taxonomy" id="351604"/>
    <lineage>
        <taxon>Bacteria</taxon>
        <taxon>Pseudomonadati</taxon>
        <taxon>Thermodesulfobacteriota</taxon>
        <taxon>Desulfuromonadia</taxon>
        <taxon>Geobacterales</taxon>
        <taxon>Geobacteraceae</taxon>
        <taxon>Geotalea</taxon>
    </lineage>
</organism>
<dbReference type="RefSeq" id="WP_282001102.1">
    <property type="nucleotide sequence ID" value="NZ_AP027151.1"/>
</dbReference>
<evidence type="ECO:0000256" key="1">
    <source>
        <dbReference type="ARBA" id="ARBA00023125"/>
    </source>
</evidence>
<dbReference type="PANTHER" id="PTHR48111:SF50">
    <property type="entry name" value="KDP OPERON TRANSCRIPTIONAL REGULATORY PROTEIN KDPE"/>
    <property type="match status" value="1"/>
</dbReference>
<reference evidence="6 7" key="1">
    <citation type="submission" date="2022-12" db="EMBL/GenBank/DDBJ databases">
        <title>Polyphasic characterization of Geotalea uranireducens NIT-SL11 newly isolated from a complex of sewage sludge and microbially reduced graphene oxide.</title>
        <authorList>
            <person name="Xie L."/>
            <person name="Yoshida N."/>
            <person name="Meng L."/>
        </authorList>
    </citation>
    <scope>NUCLEOTIDE SEQUENCE [LARGE SCALE GENOMIC DNA]</scope>
    <source>
        <strain evidence="6 7">NIT-SL11</strain>
    </source>
</reference>
<name>A0ABM8EFH4_9BACT</name>
<dbReference type="EMBL" id="AP027151">
    <property type="protein sequence ID" value="BDV41149.1"/>
    <property type="molecule type" value="Genomic_DNA"/>
</dbReference>
<dbReference type="Gene3D" id="1.10.10.10">
    <property type="entry name" value="Winged helix-like DNA-binding domain superfamily/Winged helix DNA-binding domain"/>
    <property type="match status" value="1"/>
</dbReference>
<dbReference type="PANTHER" id="PTHR48111">
    <property type="entry name" value="REGULATOR OF RPOS"/>
    <property type="match status" value="1"/>
</dbReference>
<dbReference type="PROSITE" id="PS50110">
    <property type="entry name" value="RESPONSE_REGULATORY"/>
    <property type="match status" value="1"/>
</dbReference>
<dbReference type="InterPro" id="IPR036388">
    <property type="entry name" value="WH-like_DNA-bd_sf"/>
</dbReference>
<dbReference type="Gene3D" id="6.10.250.690">
    <property type="match status" value="1"/>
</dbReference>
<sequence>MANELNSANLPRILVVDDEAAIQRFLQTVLDAGEFSLHRAETGHAALAAAAAVRPDLILLDLGLPDLDGVEVIRRIREWSPVPIIVLSVREREDDKVRALDAGADDYLTKPFGIAELLARIRVALRRSVQQAPEPVYRVGELEVDLPRRRVTAAGAEVQLTPTEYELLRLLVTHAGKVLTHSQILRQIWGVVYLEQPHVLRVNISNLRRKIEPDPARPRYILTEPGVGYRLRAE</sequence>
<dbReference type="InterPro" id="IPR011006">
    <property type="entry name" value="CheY-like_superfamily"/>
</dbReference>
<evidence type="ECO:0000259" key="5">
    <source>
        <dbReference type="PROSITE" id="PS51755"/>
    </source>
</evidence>
<evidence type="ECO:0000256" key="2">
    <source>
        <dbReference type="PROSITE-ProRule" id="PRU00169"/>
    </source>
</evidence>
<feature type="domain" description="OmpR/PhoB-type" evidence="5">
    <location>
        <begin position="134"/>
        <end position="233"/>
    </location>
</feature>
<dbReference type="InterPro" id="IPR001867">
    <property type="entry name" value="OmpR/PhoB-type_DNA-bd"/>
</dbReference>
<dbReference type="InterPro" id="IPR039420">
    <property type="entry name" value="WalR-like"/>
</dbReference>
<dbReference type="SUPFAM" id="SSF52172">
    <property type="entry name" value="CheY-like"/>
    <property type="match status" value="1"/>
</dbReference>
<dbReference type="Pfam" id="PF00072">
    <property type="entry name" value="Response_reg"/>
    <property type="match status" value="1"/>
</dbReference>
<dbReference type="PROSITE" id="PS51755">
    <property type="entry name" value="OMPR_PHOB"/>
    <property type="match status" value="1"/>
</dbReference>
<dbReference type="InterPro" id="IPR001789">
    <property type="entry name" value="Sig_transdc_resp-reg_receiver"/>
</dbReference>
<evidence type="ECO:0000313" key="7">
    <source>
        <dbReference type="Proteomes" id="UP001317705"/>
    </source>
</evidence>
<dbReference type="GO" id="GO:0003677">
    <property type="term" value="F:DNA binding"/>
    <property type="evidence" value="ECO:0007669"/>
    <property type="project" value="UniProtKB-KW"/>
</dbReference>
<evidence type="ECO:0000313" key="6">
    <source>
        <dbReference type="EMBL" id="BDV41149.1"/>
    </source>
</evidence>
<protein>
    <submittedName>
        <fullName evidence="6">DNA-binding response regulator</fullName>
    </submittedName>
</protein>
<feature type="domain" description="Response regulatory" evidence="4">
    <location>
        <begin position="12"/>
        <end position="125"/>
    </location>
</feature>